<dbReference type="Proteomes" id="UP000770785">
    <property type="component" value="Unassembled WGS sequence"/>
</dbReference>
<comment type="catalytic activity">
    <reaction evidence="6 7">
        <text>octanoyl-[ACP] + L-lysyl-[protein] = N(6)-octanoyl-L-lysyl-[protein] + holo-[ACP] + H(+)</text>
        <dbReference type="Rhea" id="RHEA:17665"/>
        <dbReference type="Rhea" id="RHEA-COMP:9636"/>
        <dbReference type="Rhea" id="RHEA-COMP:9685"/>
        <dbReference type="Rhea" id="RHEA-COMP:9752"/>
        <dbReference type="Rhea" id="RHEA-COMP:9928"/>
        <dbReference type="ChEBI" id="CHEBI:15378"/>
        <dbReference type="ChEBI" id="CHEBI:29969"/>
        <dbReference type="ChEBI" id="CHEBI:64479"/>
        <dbReference type="ChEBI" id="CHEBI:78463"/>
        <dbReference type="ChEBI" id="CHEBI:78809"/>
        <dbReference type="EC" id="2.3.1.181"/>
    </reaction>
</comment>
<evidence type="ECO:0000256" key="1">
    <source>
        <dbReference type="ARBA" id="ARBA00004821"/>
    </source>
</evidence>
<evidence type="ECO:0000256" key="5">
    <source>
        <dbReference type="ARBA" id="ARBA00024732"/>
    </source>
</evidence>
<comment type="pathway">
    <text evidence="1 6 7">Protein modification; protein lipoylation via endogenous pathway; protein N(6)-(lipoyl)lysine from octanoyl-[acyl-carrier-protein]: step 1/2.</text>
</comment>
<feature type="site" description="Lowers pKa of active site Cys" evidence="6">
    <location>
        <position position="168"/>
    </location>
</feature>
<keyword evidence="2 6" id="KW-0963">Cytoplasm</keyword>
<evidence type="ECO:0000313" key="9">
    <source>
        <dbReference type="EMBL" id="NJC24652.1"/>
    </source>
</evidence>
<dbReference type="PIRSF" id="PIRSF016262">
    <property type="entry name" value="LPLase"/>
    <property type="match status" value="1"/>
</dbReference>
<comment type="subcellular location">
    <subcellularLocation>
        <location evidence="6">Cytoplasm</location>
    </subcellularLocation>
</comment>
<keyword evidence="3 6" id="KW-0808">Transferase</keyword>
<dbReference type="InterPro" id="IPR000544">
    <property type="entry name" value="Octanoyltransferase"/>
</dbReference>
<keyword evidence="4 6" id="KW-0012">Acyltransferase</keyword>
<evidence type="ECO:0000256" key="4">
    <source>
        <dbReference type="ARBA" id="ARBA00023315"/>
    </source>
</evidence>
<comment type="function">
    <text evidence="5 6 7">Catalyzes the transfer of endogenously produced octanoic acid from octanoyl-acyl-carrier-protein onto the lipoyl domains of lipoate-dependent enzymes. Lipoyl-ACP can also act as a substrate although octanoyl-ACP is likely to be the physiological substrate.</text>
</comment>
<gene>
    <name evidence="6" type="primary">lipB</name>
    <name evidence="9" type="ORF">GGR27_000133</name>
</gene>
<evidence type="ECO:0000259" key="8">
    <source>
        <dbReference type="PROSITE" id="PS51733"/>
    </source>
</evidence>
<dbReference type="SUPFAM" id="SSF55681">
    <property type="entry name" value="Class II aaRS and biotin synthetases"/>
    <property type="match status" value="1"/>
</dbReference>
<dbReference type="PROSITE" id="PS51733">
    <property type="entry name" value="BPL_LPL_CATALYTIC"/>
    <property type="match status" value="1"/>
</dbReference>
<dbReference type="RefSeq" id="WP_168035469.1">
    <property type="nucleotide sequence ID" value="NZ_JAATJH010000001.1"/>
</dbReference>
<evidence type="ECO:0000313" key="10">
    <source>
        <dbReference type="Proteomes" id="UP000770785"/>
    </source>
</evidence>
<feature type="binding site" evidence="6">
    <location>
        <begin position="184"/>
        <end position="186"/>
    </location>
    <ligand>
        <name>substrate</name>
    </ligand>
</feature>
<evidence type="ECO:0000256" key="6">
    <source>
        <dbReference type="HAMAP-Rule" id="MF_00013"/>
    </source>
</evidence>
<evidence type="ECO:0000256" key="3">
    <source>
        <dbReference type="ARBA" id="ARBA00022679"/>
    </source>
</evidence>
<feature type="active site" description="Acyl-thioester intermediate" evidence="6">
    <location>
        <position position="202"/>
    </location>
</feature>
<dbReference type="EC" id="2.3.1.181" evidence="6 7"/>
<protein>
    <recommendedName>
        <fullName evidence="6 7">Octanoyltransferase</fullName>
        <ecNumber evidence="6 7">2.3.1.181</ecNumber>
    </recommendedName>
    <alternativeName>
        <fullName evidence="6">Lipoate-protein ligase B</fullName>
    </alternativeName>
    <alternativeName>
        <fullName evidence="6">Lipoyl/octanoyl transferase</fullName>
    </alternativeName>
    <alternativeName>
        <fullName evidence="6">Octanoyl-[acyl-carrier-protein]-protein N-octanoyltransferase</fullName>
    </alternativeName>
</protein>
<dbReference type="PANTHER" id="PTHR10993:SF12">
    <property type="entry name" value="OCTANOYLTRANSFERASE"/>
    <property type="match status" value="1"/>
</dbReference>
<proteinExistence type="inferred from homology"/>
<dbReference type="EMBL" id="JAATJH010000001">
    <property type="protein sequence ID" value="NJC24652.1"/>
    <property type="molecule type" value="Genomic_DNA"/>
</dbReference>
<feature type="domain" description="BPL/LPL catalytic" evidence="8">
    <location>
        <begin position="51"/>
        <end position="243"/>
    </location>
</feature>
<evidence type="ECO:0000256" key="7">
    <source>
        <dbReference type="PIRNR" id="PIRNR016262"/>
    </source>
</evidence>
<dbReference type="GO" id="GO:0033819">
    <property type="term" value="F:lipoyl(octanoyl) transferase activity"/>
    <property type="evidence" value="ECO:0007669"/>
    <property type="project" value="UniProtKB-EC"/>
</dbReference>
<comment type="miscellaneous">
    <text evidence="6">In the reaction, the free carboxyl group of octanoic acid is attached via an amide linkage to the epsilon-amino group of a specific lysine residue of lipoyl domains of lipoate-dependent enzymes.</text>
</comment>
<dbReference type="Pfam" id="PF21948">
    <property type="entry name" value="LplA-B_cat"/>
    <property type="match status" value="1"/>
</dbReference>
<dbReference type="Gene3D" id="3.30.930.10">
    <property type="entry name" value="Bira Bifunctional Protein, Domain 2"/>
    <property type="match status" value="1"/>
</dbReference>
<dbReference type="CDD" id="cd16444">
    <property type="entry name" value="LipB"/>
    <property type="match status" value="1"/>
</dbReference>
<dbReference type="InterPro" id="IPR004143">
    <property type="entry name" value="BPL_LPL_catalytic"/>
</dbReference>
<name>A0ABX0X686_9BACT</name>
<dbReference type="PROSITE" id="PS01313">
    <property type="entry name" value="LIPB"/>
    <property type="match status" value="1"/>
</dbReference>
<dbReference type="NCBIfam" id="TIGR00214">
    <property type="entry name" value="lipB"/>
    <property type="match status" value="1"/>
</dbReference>
<dbReference type="InterPro" id="IPR020605">
    <property type="entry name" value="Octanoyltransferase_CS"/>
</dbReference>
<sequence length="254" mass="28661">MPLNPIPQVRFEDLGVLDYKIAWDTQTERHAVIVARKRSNRQQAKDGHAVLPQVHELLFVEHPPVYTLGKSGSADHLLLDEEALAAQGFTFYKINRGGDITYHGPGQLVAYPLFDLEEFFTDVHRYVRALEEVVIRTCAEYGISAERDEGFTGVWLPGDAARRQPRRKICAIGVHLSRWTTLHGFAFNVRPNMTHFGNIVPCGIADDGRSVTSLSIEVGRPVDVAEVKPIVRRHFRDVFQFDWTVDAKTHPPGI</sequence>
<keyword evidence="10" id="KW-1185">Reference proteome</keyword>
<organism evidence="9 10">
    <name type="scientific">Neolewinella antarctica</name>
    <dbReference type="NCBI Taxonomy" id="442734"/>
    <lineage>
        <taxon>Bacteria</taxon>
        <taxon>Pseudomonadati</taxon>
        <taxon>Bacteroidota</taxon>
        <taxon>Saprospiria</taxon>
        <taxon>Saprospirales</taxon>
        <taxon>Lewinellaceae</taxon>
        <taxon>Neolewinella</taxon>
    </lineage>
</organism>
<evidence type="ECO:0000256" key="2">
    <source>
        <dbReference type="ARBA" id="ARBA00022490"/>
    </source>
</evidence>
<comment type="caution">
    <text evidence="9">The sequence shown here is derived from an EMBL/GenBank/DDBJ whole genome shotgun (WGS) entry which is preliminary data.</text>
</comment>
<dbReference type="HAMAP" id="MF_00013">
    <property type="entry name" value="LipB"/>
    <property type="match status" value="1"/>
</dbReference>
<accession>A0ABX0X686</accession>
<comment type="similarity">
    <text evidence="6 7">Belongs to the LipB family.</text>
</comment>
<dbReference type="InterPro" id="IPR045864">
    <property type="entry name" value="aa-tRNA-synth_II/BPL/LPL"/>
</dbReference>
<dbReference type="NCBIfam" id="NF010925">
    <property type="entry name" value="PRK14345.1"/>
    <property type="match status" value="1"/>
</dbReference>
<reference evidence="9 10" key="1">
    <citation type="submission" date="2020-03" db="EMBL/GenBank/DDBJ databases">
        <title>Genomic Encyclopedia of Type Strains, Phase IV (KMG-IV): sequencing the most valuable type-strain genomes for metagenomic binning, comparative biology and taxonomic classification.</title>
        <authorList>
            <person name="Goeker M."/>
        </authorList>
    </citation>
    <scope>NUCLEOTIDE SEQUENCE [LARGE SCALE GENOMIC DNA]</scope>
    <source>
        <strain evidence="9 10">DSM 105096</strain>
    </source>
</reference>
<feature type="binding site" evidence="6">
    <location>
        <begin position="171"/>
        <end position="173"/>
    </location>
    <ligand>
        <name>substrate</name>
    </ligand>
</feature>
<dbReference type="PANTHER" id="PTHR10993">
    <property type="entry name" value="OCTANOYLTRANSFERASE"/>
    <property type="match status" value="1"/>
</dbReference>
<feature type="binding site" evidence="6">
    <location>
        <begin position="96"/>
        <end position="103"/>
    </location>
    <ligand>
        <name>substrate</name>
    </ligand>
</feature>